<evidence type="ECO:0000259" key="2">
    <source>
        <dbReference type="Pfam" id="PF11350"/>
    </source>
</evidence>
<keyword evidence="4" id="KW-1185">Reference proteome</keyword>
<organism evidence="3 4">
    <name type="scientific">Phytomonospora endophytica</name>
    <dbReference type="NCBI Taxonomy" id="714109"/>
    <lineage>
        <taxon>Bacteria</taxon>
        <taxon>Bacillati</taxon>
        <taxon>Actinomycetota</taxon>
        <taxon>Actinomycetes</taxon>
        <taxon>Micromonosporales</taxon>
        <taxon>Micromonosporaceae</taxon>
        <taxon>Phytomonospora</taxon>
    </lineage>
</organism>
<feature type="region of interest" description="Disordered" evidence="1">
    <location>
        <begin position="1"/>
        <end position="25"/>
    </location>
</feature>
<reference evidence="3 4" key="1">
    <citation type="submission" date="2020-08" db="EMBL/GenBank/DDBJ databases">
        <title>Genomic Encyclopedia of Type Strains, Phase IV (KMG-IV): sequencing the most valuable type-strain genomes for metagenomic binning, comparative biology and taxonomic classification.</title>
        <authorList>
            <person name="Goeker M."/>
        </authorList>
    </citation>
    <scope>NUCLEOTIDE SEQUENCE [LARGE SCALE GENOMIC DNA]</scope>
    <source>
        <strain evidence="3 4">YIM 65646</strain>
    </source>
</reference>
<dbReference type="InterPro" id="IPR022603">
    <property type="entry name" value="DUF3152"/>
</dbReference>
<sequence length="276" mass="30382">MSTTRRAVRPQPRPSRSQVRRARRRRARLRRTALLAITLASVVLLTIAVFRSGDDEPTENDAAPAVPTPAVVESSIAPPMSEAPLAPPEVVEKGDGKWTYAPGDGERHGKAGQLMRYRVAVEGGIEQDIEEFTAAVEGVFADERGWTAGKQWRLQRVGKGESHDFTVYLASPKTRTVLCASDDTFTSCRNGEKVVINLARWLLGIEDYGAGLDVYRQYVINHESGHALGHGHELCPKKGEQAPVMQQQTLGMHGCEANAWPYPDGKKYYSGPQGEY</sequence>
<name>A0A841FKH1_9ACTN</name>
<evidence type="ECO:0000313" key="4">
    <source>
        <dbReference type="Proteomes" id="UP000548476"/>
    </source>
</evidence>
<comment type="caution">
    <text evidence="3">The sequence shown here is derived from an EMBL/GenBank/DDBJ whole genome shotgun (WGS) entry which is preliminary data.</text>
</comment>
<proteinExistence type="predicted"/>
<dbReference type="RefSeq" id="WP_203685943.1">
    <property type="nucleotide sequence ID" value="NZ_BONT01000023.1"/>
</dbReference>
<dbReference type="EMBL" id="JACHGT010000002">
    <property type="protein sequence ID" value="MBB6033139.1"/>
    <property type="molecule type" value="Genomic_DNA"/>
</dbReference>
<protein>
    <recommendedName>
        <fullName evidence="2">DUF3152 domain-containing protein</fullName>
    </recommendedName>
</protein>
<dbReference type="Proteomes" id="UP000548476">
    <property type="component" value="Unassembled WGS sequence"/>
</dbReference>
<evidence type="ECO:0000313" key="3">
    <source>
        <dbReference type="EMBL" id="MBB6033139.1"/>
    </source>
</evidence>
<accession>A0A841FKH1</accession>
<evidence type="ECO:0000256" key="1">
    <source>
        <dbReference type="SAM" id="MobiDB-lite"/>
    </source>
</evidence>
<dbReference type="Pfam" id="PF11350">
    <property type="entry name" value="DUF3152"/>
    <property type="match status" value="1"/>
</dbReference>
<gene>
    <name evidence="3" type="ORF">HNR73_000986</name>
</gene>
<feature type="domain" description="DUF3152" evidence="2">
    <location>
        <begin position="89"/>
        <end position="254"/>
    </location>
</feature>
<dbReference type="SUPFAM" id="SSF55486">
    <property type="entry name" value="Metalloproteases ('zincins'), catalytic domain"/>
    <property type="match status" value="1"/>
</dbReference>
<dbReference type="AlphaFoldDB" id="A0A841FKH1"/>